<dbReference type="STRING" id="690879.TSACC_22898"/>
<feature type="chain" id="PRO_5007524640" description="PEP-CTERM protein-sorting domain-containing protein" evidence="1">
    <location>
        <begin position="36"/>
        <end position="295"/>
    </location>
</feature>
<gene>
    <name evidence="2" type="ORF">TSACC_22898</name>
</gene>
<dbReference type="AlphaFoldDB" id="A0A146GB68"/>
<accession>A0A146GB68</accession>
<feature type="signal peptide" evidence="1">
    <location>
        <begin position="1"/>
        <end position="35"/>
    </location>
</feature>
<evidence type="ECO:0008006" key="4">
    <source>
        <dbReference type="Google" id="ProtNLM"/>
    </source>
</evidence>
<evidence type="ECO:0000313" key="2">
    <source>
        <dbReference type="EMBL" id="GAT34473.1"/>
    </source>
</evidence>
<organism evidence="2 3">
    <name type="scientific">Terrimicrobium sacchariphilum</name>
    <dbReference type="NCBI Taxonomy" id="690879"/>
    <lineage>
        <taxon>Bacteria</taxon>
        <taxon>Pseudomonadati</taxon>
        <taxon>Verrucomicrobiota</taxon>
        <taxon>Terrimicrobiia</taxon>
        <taxon>Terrimicrobiales</taxon>
        <taxon>Terrimicrobiaceae</taxon>
        <taxon>Terrimicrobium</taxon>
    </lineage>
</organism>
<dbReference type="RefSeq" id="WP_075080100.1">
    <property type="nucleotide sequence ID" value="NZ_BDCO01000002.1"/>
</dbReference>
<comment type="caution">
    <text evidence="2">The sequence shown here is derived from an EMBL/GenBank/DDBJ whole genome shotgun (WGS) entry which is preliminary data.</text>
</comment>
<name>A0A146GB68_TERSA</name>
<evidence type="ECO:0000256" key="1">
    <source>
        <dbReference type="SAM" id="SignalP"/>
    </source>
</evidence>
<keyword evidence="3" id="KW-1185">Reference proteome</keyword>
<dbReference type="Proteomes" id="UP000076023">
    <property type="component" value="Unassembled WGS sequence"/>
</dbReference>
<evidence type="ECO:0000313" key="3">
    <source>
        <dbReference type="Proteomes" id="UP000076023"/>
    </source>
</evidence>
<dbReference type="InParanoid" id="A0A146GB68"/>
<protein>
    <recommendedName>
        <fullName evidence="4">PEP-CTERM protein-sorting domain-containing protein</fullName>
    </recommendedName>
</protein>
<dbReference type="OrthoDB" id="9803927at2"/>
<keyword evidence="1" id="KW-0732">Signal</keyword>
<dbReference type="EMBL" id="BDCO01000002">
    <property type="protein sequence ID" value="GAT34473.1"/>
    <property type="molecule type" value="Genomic_DNA"/>
</dbReference>
<reference evidence="3" key="1">
    <citation type="journal article" date="2017" name="Genome Announc.">
        <title>Draft Genome Sequence of Terrimicrobium sacchariphilum NM-5T, a Facultative Anaerobic Soil Bacterium of the Class Spartobacteria.</title>
        <authorList>
            <person name="Qiu Y.L."/>
            <person name="Tourlousse D.M."/>
            <person name="Matsuura N."/>
            <person name="Ohashi A."/>
            <person name="Sekiguchi Y."/>
        </authorList>
    </citation>
    <scope>NUCLEOTIDE SEQUENCE [LARGE SCALE GENOMIC DNA]</scope>
    <source>
        <strain evidence="3">NM-5</strain>
    </source>
</reference>
<sequence>MIPSKSLPAKSLLRRPGLAFCLLLAMAGALSSASAQTLLSYWNFNNVSPAFSGSTIGSFKTTAAAYGEAYNQTANSVPGTLASNSANGTIFHGSSIYIDFTNYGTISGGLINGKQATTYTVQGSTSGPAGYGVFTDSTVNRASTDSTTGGSLLLLNSGGNAINKYITFSLSSAGYDSLSLSYSTRLTSGVVSSQAWTYSLDGTNYFALTTLNPAADSAFHTQSLNLSTLSGSALNNLSSFYLRMTYTTSNIQGSQSLDNIQLTGISSVPEANPTALAFCGLAVTAYYFRRRMRRF</sequence>
<proteinExistence type="predicted"/>